<dbReference type="GeneID" id="30146985"/>
<gene>
    <name evidence="2" type="ORF">BABINDRAFT_162027</name>
</gene>
<sequence>MPPVRPSGIPRTYSSTRNGSTVKRRNRLKRKLQTPFWGLCIRVRSYFTLSGT</sequence>
<reference evidence="3" key="1">
    <citation type="submission" date="2016-05" db="EMBL/GenBank/DDBJ databases">
        <title>Comparative genomics of biotechnologically important yeasts.</title>
        <authorList>
            <consortium name="DOE Joint Genome Institute"/>
            <person name="Riley R."/>
            <person name="Haridas S."/>
            <person name="Wolfe K.H."/>
            <person name="Lopes M.R."/>
            <person name="Hittinger C.T."/>
            <person name="Goker M."/>
            <person name="Salamov A."/>
            <person name="Wisecaver J."/>
            <person name="Long T.M."/>
            <person name="Aerts A.L."/>
            <person name="Barry K."/>
            <person name="Choi C."/>
            <person name="Clum A."/>
            <person name="Coughlan A.Y."/>
            <person name="Deshpande S."/>
            <person name="Douglass A.P."/>
            <person name="Hanson S.J."/>
            <person name="Klenk H.-P."/>
            <person name="Labutti K."/>
            <person name="Lapidus A."/>
            <person name="Lindquist E."/>
            <person name="Lipzen A."/>
            <person name="Meier-Kolthoff J.P."/>
            <person name="Ohm R.A."/>
            <person name="Otillar R.P."/>
            <person name="Pangilinan J."/>
            <person name="Peng Y."/>
            <person name="Rokas A."/>
            <person name="Rosa C.A."/>
            <person name="Scheuner C."/>
            <person name="Sibirny A.A."/>
            <person name="Slot J.C."/>
            <person name="Stielow J.B."/>
            <person name="Sun H."/>
            <person name="Kurtzman C.P."/>
            <person name="Blackwell M."/>
            <person name="Grigoriev I.V."/>
            <person name="Jeffries T.W."/>
        </authorList>
    </citation>
    <scope>NUCLEOTIDE SEQUENCE [LARGE SCALE GENOMIC DNA]</scope>
    <source>
        <strain evidence="3">NRRL Y-12698</strain>
    </source>
</reference>
<dbReference type="RefSeq" id="XP_018984982.1">
    <property type="nucleotide sequence ID" value="XM_019129132.1"/>
</dbReference>
<evidence type="ECO:0000313" key="3">
    <source>
        <dbReference type="Proteomes" id="UP000094336"/>
    </source>
</evidence>
<organism evidence="2 3">
    <name type="scientific">Babjeviella inositovora NRRL Y-12698</name>
    <dbReference type="NCBI Taxonomy" id="984486"/>
    <lineage>
        <taxon>Eukaryota</taxon>
        <taxon>Fungi</taxon>
        <taxon>Dikarya</taxon>
        <taxon>Ascomycota</taxon>
        <taxon>Saccharomycotina</taxon>
        <taxon>Pichiomycetes</taxon>
        <taxon>Serinales incertae sedis</taxon>
        <taxon>Babjeviella</taxon>
    </lineage>
</organism>
<evidence type="ECO:0000256" key="1">
    <source>
        <dbReference type="SAM" id="MobiDB-lite"/>
    </source>
</evidence>
<accession>A0A1E3QQA9</accession>
<evidence type="ECO:0000313" key="2">
    <source>
        <dbReference type="EMBL" id="ODQ79654.1"/>
    </source>
</evidence>
<dbReference type="EMBL" id="KV454432">
    <property type="protein sequence ID" value="ODQ79654.1"/>
    <property type="molecule type" value="Genomic_DNA"/>
</dbReference>
<dbReference type="AlphaFoldDB" id="A0A1E3QQA9"/>
<dbReference type="Proteomes" id="UP000094336">
    <property type="component" value="Unassembled WGS sequence"/>
</dbReference>
<feature type="region of interest" description="Disordered" evidence="1">
    <location>
        <begin position="1"/>
        <end position="27"/>
    </location>
</feature>
<name>A0A1E3QQA9_9ASCO</name>
<keyword evidence="3" id="KW-1185">Reference proteome</keyword>
<protein>
    <submittedName>
        <fullName evidence="2">Uncharacterized protein</fullName>
    </submittedName>
</protein>
<feature type="compositionally biased region" description="Polar residues" evidence="1">
    <location>
        <begin position="12"/>
        <end position="21"/>
    </location>
</feature>
<proteinExistence type="predicted"/>